<gene>
    <name evidence="1" type="ORF">COS53_03215</name>
</gene>
<dbReference type="EMBL" id="PEVB01000086">
    <property type="protein sequence ID" value="PIV07048.1"/>
    <property type="molecule type" value="Genomic_DNA"/>
</dbReference>
<organism evidence="1 2">
    <name type="scientific">Candidatus Shapirobacteria bacterium CG03_land_8_20_14_0_80_35_14</name>
    <dbReference type="NCBI Taxonomy" id="1974878"/>
    <lineage>
        <taxon>Bacteria</taxon>
        <taxon>Candidatus Shapironibacteriota</taxon>
    </lineage>
</organism>
<evidence type="ECO:0000313" key="2">
    <source>
        <dbReference type="Proteomes" id="UP000229191"/>
    </source>
</evidence>
<reference evidence="2" key="1">
    <citation type="submission" date="2017-09" db="EMBL/GenBank/DDBJ databases">
        <title>Depth-based differentiation of microbial function through sediment-hosted aquifers and enrichment of novel symbionts in the deep terrestrial subsurface.</title>
        <authorList>
            <person name="Probst A.J."/>
            <person name="Ladd B."/>
            <person name="Jarett J.K."/>
            <person name="Geller-Mcgrath D.E."/>
            <person name="Sieber C.M.K."/>
            <person name="Emerson J.B."/>
            <person name="Anantharaman K."/>
            <person name="Thomas B.C."/>
            <person name="Malmstrom R."/>
            <person name="Stieglmeier M."/>
            <person name="Klingl A."/>
            <person name="Woyke T."/>
            <person name="Ryan C.M."/>
            <person name="Banfield J.F."/>
        </authorList>
    </citation>
    <scope>NUCLEOTIDE SEQUENCE [LARGE SCALE GENOMIC DNA]</scope>
</reference>
<dbReference type="Proteomes" id="UP000229191">
    <property type="component" value="Unassembled WGS sequence"/>
</dbReference>
<evidence type="ECO:0000313" key="1">
    <source>
        <dbReference type="EMBL" id="PIV07048.1"/>
    </source>
</evidence>
<feature type="non-terminal residue" evidence="1">
    <location>
        <position position="64"/>
    </location>
</feature>
<comment type="caution">
    <text evidence="1">The sequence shown here is derived from an EMBL/GenBank/DDBJ whole genome shotgun (WGS) entry which is preliminary data.</text>
</comment>
<name>A0A2M7BNI1_9BACT</name>
<proteinExistence type="predicted"/>
<dbReference type="AlphaFoldDB" id="A0A2M7BNI1"/>
<protein>
    <submittedName>
        <fullName evidence="1">Uncharacterized protein</fullName>
    </submittedName>
</protein>
<accession>A0A2M7BNI1</accession>
<sequence>MSIDNPSTFAEKFLVDSPRLTGWDYSMPGNYFITICTVHHNKFFGKIINGRIVLSKMGTIANQC</sequence>